<dbReference type="Proteomes" id="UP001153737">
    <property type="component" value="Chromosome 2"/>
</dbReference>
<protein>
    <recommendedName>
        <fullName evidence="3">Retrotransposon gag domain-containing protein</fullName>
    </recommendedName>
</protein>
<name>A0A9N9SGA9_PHACE</name>
<reference evidence="1" key="1">
    <citation type="submission" date="2022-01" db="EMBL/GenBank/DDBJ databases">
        <authorList>
            <person name="King R."/>
        </authorList>
    </citation>
    <scope>NUCLEOTIDE SEQUENCE</scope>
</reference>
<keyword evidence="2" id="KW-1185">Reference proteome</keyword>
<evidence type="ECO:0008006" key="3">
    <source>
        <dbReference type="Google" id="ProtNLM"/>
    </source>
</evidence>
<evidence type="ECO:0000313" key="2">
    <source>
        <dbReference type="Proteomes" id="UP001153737"/>
    </source>
</evidence>
<dbReference type="AlphaFoldDB" id="A0A9N9SGA9"/>
<evidence type="ECO:0000313" key="1">
    <source>
        <dbReference type="EMBL" id="CAG9818604.1"/>
    </source>
</evidence>
<gene>
    <name evidence="1" type="ORF">PHAECO_LOCUS5956</name>
</gene>
<dbReference type="PANTHER" id="PTHR33198">
    <property type="entry name" value="ANK_REP_REGION DOMAIN-CONTAINING PROTEIN-RELATED"/>
    <property type="match status" value="1"/>
</dbReference>
<dbReference type="EMBL" id="OU896708">
    <property type="protein sequence ID" value="CAG9818604.1"/>
    <property type="molecule type" value="Genomic_DNA"/>
</dbReference>
<proteinExistence type="predicted"/>
<organism evidence="1 2">
    <name type="scientific">Phaedon cochleariae</name>
    <name type="common">Mustard beetle</name>
    <dbReference type="NCBI Taxonomy" id="80249"/>
    <lineage>
        <taxon>Eukaryota</taxon>
        <taxon>Metazoa</taxon>
        <taxon>Ecdysozoa</taxon>
        <taxon>Arthropoda</taxon>
        <taxon>Hexapoda</taxon>
        <taxon>Insecta</taxon>
        <taxon>Pterygota</taxon>
        <taxon>Neoptera</taxon>
        <taxon>Endopterygota</taxon>
        <taxon>Coleoptera</taxon>
        <taxon>Polyphaga</taxon>
        <taxon>Cucujiformia</taxon>
        <taxon>Chrysomeloidea</taxon>
        <taxon>Chrysomelidae</taxon>
        <taxon>Chrysomelinae</taxon>
        <taxon>Chrysomelini</taxon>
        <taxon>Phaedon</taxon>
    </lineage>
</organism>
<reference evidence="1" key="2">
    <citation type="submission" date="2022-10" db="EMBL/GenBank/DDBJ databases">
        <authorList>
            <consortium name="ENA_rothamsted_submissions"/>
            <consortium name="culmorum"/>
            <person name="King R."/>
        </authorList>
    </citation>
    <scope>NUCLEOTIDE SEQUENCE</scope>
</reference>
<sequence length="277" mass="32201">MSFKGNLANSWEFFKQMFEIYLRAARLIGEDDSYKAVVLLNTVGDGVIKIYNNIQFETAEDKNVYWKIIEKLDEYFIPTKNVTYEWNVFFTRNMKADESIDEYVNELRRLSSTCEFSTLTDSLIKDRIVLGIQDRNLKDRLFRETNLTLKKAVELCKAAEQASKQLNEIVNSNVEVDAVRRTAPVPRDQRRSYQMRYHQKEMKTGARYCCGGDHPRDRNRCPARDVICNKCKNARECRLYILIKSTESINLITCNIQDGITVKNCNGEFLASCSVVF</sequence>
<accession>A0A9N9SGA9</accession>
<dbReference type="OrthoDB" id="7323790at2759"/>